<feature type="compositionally biased region" description="Low complexity" evidence="1">
    <location>
        <begin position="25"/>
        <end position="46"/>
    </location>
</feature>
<comment type="caution">
    <text evidence="3">The sequence shown here is derived from an EMBL/GenBank/DDBJ whole genome shotgun (WGS) entry which is preliminary data.</text>
</comment>
<evidence type="ECO:0000313" key="3">
    <source>
        <dbReference type="EMBL" id="MBO1360929.1"/>
    </source>
</evidence>
<evidence type="ECO:0000256" key="2">
    <source>
        <dbReference type="SAM" id="SignalP"/>
    </source>
</evidence>
<proteinExistence type="predicted"/>
<keyword evidence="2" id="KW-0732">Signal</keyword>
<reference evidence="3 4" key="1">
    <citation type="submission" date="2021-03" db="EMBL/GenBank/DDBJ databases">
        <title>The complete genome sequence of Acetobacter sacchari TBRC 11175.</title>
        <authorList>
            <person name="Charoenyingcharoen P."/>
            <person name="Yukphan P."/>
        </authorList>
    </citation>
    <scope>NUCLEOTIDE SEQUENCE [LARGE SCALE GENOMIC DNA]</scope>
    <source>
        <strain evidence="3 4">TBRC 11175</strain>
    </source>
</reference>
<gene>
    <name evidence="3" type="ORF">J2D73_14150</name>
</gene>
<dbReference type="RefSeq" id="WP_207882299.1">
    <property type="nucleotide sequence ID" value="NZ_JAFVMF010000015.1"/>
</dbReference>
<dbReference type="Proteomes" id="UP000664771">
    <property type="component" value="Unassembled WGS sequence"/>
</dbReference>
<protein>
    <recommendedName>
        <fullName evidence="5">Copper resistance protein CopB</fullName>
    </recommendedName>
</protein>
<dbReference type="EMBL" id="JAFVMF010000015">
    <property type="protein sequence ID" value="MBO1360929.1"/>
    <property type="molecule type" value="Genomic_DNA"/>
</dbReference>
<evidence type="ECO:0008006" key="5">
    <source>
        <dbReference type="Google" id="ProtNLM"/>
    </source>
</evidence>
<feature type="region of interest" description="Disordered" evidence="1">
    <location>
        <begin position="25"/>
        <end position="51"/>
    </location>
</feature>
<name>A0ABS3LYD4_9PROT</name>
<organism evidence="3 4">
    <name type="scientific">Acetobacter sacchari</name>
    <dbReference type="NCBI Taxonomy" id="2661687"/>
    <lineage>
        <taxon>Bacteria</taxon>
        <taxon>Pseudomonadati</taxon>
        <taxon>Pseudomonadota</taxon>
        <taxon>Alphaproteobacteria</taxon>
        <taxon>Acetobacterales</taxon>
        <taxon>Acetobacteraceae</taxon>
        <taxon>Acetobacter</taxon>
    </lineage>
</organism>
<accession>A0ABS3LYD4</accession>
<keyword evidence="4" id="KW-1185">Reference proteome</keyword>
<feature type="region of interest" description="Disordered" evidence="1">
    <location>
        <begin position="86"/>
        <end position="111"/>
    </location>
</feature>
<feature type="chain" id="PRO_5047132633" description="Copper resistance protein CopB" evidence="2">
    <location>
        <begin position="25"/>
        <end position="111"/>
    </location>
</feature>
<evidence type="ECO:0000256" key="1">
    <source>
        <dbReference type="SAM" id="MobiDB-lite"/>
    </source>
</evidence>
<feature type="signal peptide" evidence="2">
    <location>
        <begin position="1"/>
        <end position="24"/>
    </location>
</feature>
<evidence type="ECO:0000313" key="4">
    <source>
        <dbReference type="Proteomes" id="UP000664771"/>
    </source>
</evidence>
<sequence length="111" mass="11301">MSFRSLALAMAASSIFALGGVAHAQTPAAAAPMSPGTVTPDGTTTGNMARSKIMPAGVGHMSMAGDASHEHMSPNNSMAKMHAGMMMKKDSASPAPSILNTHDEKSDSSEK</sequence>
<feature type="compositionally biased region" description="Basic and acidic residues" evidence="1">
    <location>
        <begin position="101"/>
        <end position="111"/>
    </location>
</feature>